<feature type="transmembrane region" description="Helical" evidence="1">
    <location>
        <begin position="39"/>
        <end position="58"/>
    </location>
</feature>
<comment type="caution">
    <text evidence="2">The sequence shown here is derived from an EMBL/GenBank/DDBJ whole genome shotgun (WGS) entry which is preliminary data.</text>
</comment>
<dbReference type="AlphaFoldDB" id="A0A8S1EDI1"/>
<feature type="transmembrane region" description="Helical" evidence="1">
    <location>
        <begin position="156"/>
        <end position="176"/>
    </location>
</feature>
<evidence type="ECO:0000313" key="2">
    <source>
        <dbReference type="EMBL" id="CAB3398378.1"/>
    </source>
</evidence>
<evidence type="ECO:0000256" key="1">
    <source>
        <dbReference type="SAM" id="Phobius"/>
    </source>
</evidence>
<protein>
    <submittedName>
        <fullName evidence="2">Uncharacterized protein</fullName>
    </submittedName>
</protein>
<dbReference type="EMBL" id="CADEPM010000001">
    <property type="protein sequence ID" value="CAB3398378.1"/>
    <property type="molecule type" value="Genomic_DNA"/>
</dbReference>
<keyword evidence="1" id="KW-0812">Transmembrane</keyword>
<dbReference type="Proteomes" id="UP000494206">
    <property type="component" value="Unassembled WGS sequence"/>
</dbReference>
<feature type="transmembrane region" description="Helical" evidence="1">
    <location>
        <begin position="107"/>
        <end position="130"/>
    </location>
</feature>
<keyword evidence="3" id="KW-1185">Reference proteome</keyword>
<proteinExistence type="predicted"/>
<name>A0A8S1EDI1_9PELO</name>
<organism evidence="2 3">
    <name type="scientific">Caenorhabditis bovis</name>
    <dbReference type="NCBI Taxonomy" id="2654633"/>
    <lineage>
        <taxon>Eukaryota</taxon>
        <taxon>Metazoa</taxon>
        <taxon>Ecdysozoa</taxon>
        <taxon>Nematoda</taxon>
        <taxon>Chromadorea</taxon>
        <taxon>Rhabditida</taxon>
        <taxon>Rhabditina</taxon>
        <taxon>Rhabditomorpha</taxon>
        <taxon>Rhabditoidea</taxon>
        <taxon>Rhabditidae</taxon>
        <taxon>Peloderinae</taxon>
        <taxon>Caenorhabditis</taxon>
    </lineage>
</organism>
<keyword evidence="1" id="KW-0472">Membrane</keyword>
<reference evidence="2 3" key="1">
    <citation type="submission" date="2020-04" db="EMBL/GenBank/DDBJ databases">
        <authorList>
            <person name="Laetsch R D."/>
            <person name="Stevens L."/>
            <person name="Kumar S."/>
            <person name="Blaxter L. M."/>
        </authorList>
    </citation>
    <scope>NUCLEOTIDE SEQUENCE [LARGE SCALE GENOMIC DNA]</scope>
</reference>
<sequence length="328" mass="37433">MIIPFAHHPSFNIANLNDSVYFNYKGAEIVSFVTSVRHALSTFLLAVLALTALGLRLLGNKSRRHIEITIILFATILNDVVFNMIAGENFLPETLKRLSNFNAFIDLFLTNLLILVFGKISAINIFKAYFRINHDKYFKNRQAILIKLIMSIDSRWSNPLILAILAFLAVLLSELFKEKMRLQRIHHNNFGILDFSPYENIKNGFLLTQLIFQLLSCLAILPIVRQERERVRMKQKSRASFVRTFKHMAFDEIVLLAFTASYASALAVAFGSRLDARDFANQAICRLAHLIPMSIYAIITITGMFPLSKRRVKITSSNPTITNITYID</sequence>
<feature type="transmembrane region" description="Helical" evidence="1">
    <location>
        <begin position="290"/>
        <end position="307"/>
    </location>
</feature>
<evidence type="ECO:0000313" key="3">
    <source>
        <dbReference type="Proteomes" id="UP000494206"/>
    </source>
</evidence>
<keyword evidence="1" id="KW-1133">Transmembrane helix</keyword>
<feature type="transmembrane region" description="Helical" evidence="1">
    <location>
        <begin position="253"/>
        <end position="270"/>
    </location>
</feature>
<feature type="transmembrane region" description="Helical" evidence="1">
    <location>
        <begin position="70"/>
        <end position="87"/>
    </location>
</feature>
<feature type="transmembrane region" description="Helical" evidence="1">
    <location>
        <begin position="204"/>
        <end position="224"/>
    </location>
</feature>
<gene>
    <name evidence="2" type="ORF">CBOVIS_LOCUS1657</name>
</gene>
<accession>A0A8S1EDI1</accession>